<dbReference type="InterPro" id="IPR009057">
    <property type="entry name" value="Homeodomain-like_sf"/>
</dbReference>
<organism evidence="6 7">
    <name type="scientific">Microbacterium awajiense</name>
    <dbReference type="NCBI Taxonomy" id="415214"/>
    <lineage>
        <taxon>Bacteria</taxon>
        <taxon>Bacillati</taxon>
        <taxon>Actinomycetota</taxon>
        <taxon>Actinomycetes</taxon>
        <taxon>Micrococcales</taxon>
        <taxon>Microbacteriaceae</taxon>
        <taxon>Microbacterium</taxon>
    </lineage>
</organism>
<keyword evidence="1" id="KW-0805">Transcription regulation</keyword>
<dbReference type="Pfam" id="PF00440">
    <property type="entry name" value="TetR_N"/>
    <property type="match status" value="1"/>
</dbReference>
<dbReference type="Pfam" id="PF17754">
    <property type="entry name" value="TetR_C_14"/>
    <property type="match status" value="1"/>
</dbReference>
<dbReference type="PRINTS" id="PR00455">
    <property type="entry name" value="HTHTETR"/>
</dbReference>
<gene>
    <name evidence="6" type="ORF">GCM10022200_16610</name>
</gene>
<evidence type="ECO:0000313" key="6">
    <source>
        <dbReference type="EMBL" id="GAA3634073.1"/>
    </source>
</evidence>
<keyword evidence="2 4" id="KW-0238">DNA-binding</keyword>
<feature type="DNA-binding region" description="H-T-H motif" evidence="4">
    <location>
        <begin position="28"/>
        <end position="47"/>
    </location>
</feature>
<dbReference type="Proteomes" id="UP001501697">
    <property type="component" value="Unassembled WGS sequence"/>
</dbReference>
<reference evidence="7" key="1">
    <citation type="journal article" date="2019" name="Int. J. Syst. Evol. Microbiol.">
        <title>The Global Catalogue of Microorganisms (GCM) 10K type strain sequencing project: providing services to taxonomists for standard genome sequencing and annotation.</title>
        <authorList>
            <consortium name="The Broad Institute Genomics Platform"/>
            <consortium name="The Broad Institute Genome Sequencing Center for Infectious Disease"/>
            <person name="Wu L."/>
            <person name="Ma J."/>
        </authorList>
    </citation>
    <scope>NUCLEOTIDE SEQUENCE [LARGE SCALE GENOMIC DNA]</scope>
    <source>
        <strain evidence="7">JCM 16544</strain>
    </source>
</reference>
<dbReference type="InterPro" id="IPR001647">
    <property type="entry name" value="HTH_TetR"/>
</dbReference>
<dbReference type="PANTHER" id="PTHR30055">
    <property type="entry name" value="HTH-TYPE TRANSCRIPTIONAL REGULATOR RUTR"/>
    <property type="match status" value="1"/>
</dbReference>
<sequence>MTKRERTRAALLQAAFELFAERGYDATTTKAIADRAGVTEMTLFRHFPAKASLVVDDPYDPLIADAVRARPANEQAIVAAARAVLDAWTAVEPPAVEAVRERLRLVAETPSLLPALAAGSRETERAIGQALVDRGDDRATAGVVAASVVAGLNAALLQWAVRSDDDLGGAIAIAVHALAGGAE</sequence>
<dbReference type="RefSeq" id="WP_344737530.1">
    <property type="nucleotide sequence ID" value="NZ_BAAAYU010000005.1"/>
</dbReference>
<dbReference type="Gene3D" id="1.10.10.60">
    <property type="entry name" value="Homeodomain-like"/>
    <property type="match status" value="1"/>
</dbReference>
<accession>A0ABP7AK95</accession>
<comment type="caution">
    <text evidence="6">The sequence shown here is derived from an EMBL/GenBank/DDBJ whole genome shotgun (WGS) entry which is preliminary data.</text>
</comment>
<evidence type="ECO:0000256" key="2">
    <source>
        <dbReference type="ARBA" id="ARBA00023125"/>
    </source>
</evidence>
<dbReference type="Gene3D" id="1.10.357.10">
    <property type="entry name" value="Tetracycline Repressor, domain 2"/>
    <property type="match status" value="1"/>
</dbReference>
<protein>
    <recommendedName>
        <fullName evidence="5">HTH tetR-type domain-containing protein</fullName>
    </recommendedName>
</protein>
<dbReference type="InterPro" id="IPR041347">
    <property type="entry name" value="MftR_C"/>
</dbReference>
<dbReference type="SUPFAM" id="SSF46689">
    <property type="entry name" value="Homeodomain-like"/>
    <property type="match status" value="1"/>
</dbReference>
<name>A0ABP7AK95_9MICO</name>
<keyword evidence="7" id="KW-1185">Reference proteome</keyword>
<keyword evidence="3" id="KW-0804">Transcription</keyword>
<dbReference type="EMBL" id="BAAAYU010000005">
    <property type="protein sequence ID" value="GAA3634073.1"/>
    <property type="molecule type" value="Genomic_DNA"/>
</dbReference>
<feature type="domain" description="HTH tetR-type" evidence="5">
    <location>
        <begin position="5"/>
        <end position="65"/>
    </location>
</feature>
<dbReference type="InterPro" id="IPR050109">
    <property type="entry name" value="HTH-type_TetR-like_transc_reg"/>
</dbReference>
<dbReference type="PROSITE" id="PS50977">
    <property type="entry name" value="HTH_TETR_2"/>
    <property type="match status" value="1"/>
</dbReference>
<proteinExistence type="predicted"/>
<evidence type="ECO:0000256" key="1">
    <source>
        <dbReference type="ARBA" id="ARBA00023015"/>
    </source>
</evidence>
<evidence type="ECO:0000313" key="7">
    <source>
        <dbReference type="Proteomes" id="UP001501697"/>
    </source>
</evidence>
<dbReference type="PANTHER" id="PTHR30055:SF238">
    <property type="entry name" value="MYCOFACTOCIN BIOSYNTHESIS TRANSCRIPTIONAL REGULATOR MFTR-RELATED"/>
    <property type="match status" value="1"/>
</dbReference>
<evidence type="ECO:0000256" key="4">
    <source>
        <dbReference type="PROSITE-ProRule" id="PRU00335"/>
    </source>
</evidence>
<evidence type="ECO:0000259" key="5">
    <source>
        <dbReference type="PROSITE" id="PS50977"/>
    </source>
</evidence>
<evidence type="ECO:0000256" key="3">
    <source>
        <dbReference type="ARBA" id="ARBA00023163"/>
    </source>
</evidence>